<dbReference type="EMBL" id="MZMT01000053">
    <property type="protein sequence ID" value="PIO42279.1"/>
    <property type="molecule type" value="Genomic_DNA"/>
</dbReference>
<dbReference type="Proteomes" id="UP000232163">
    <property type="component" value="Unassembled WGS sequence"/>
</dbReference>
<dbReference type="Pfam" id="PF07876">
    <property type="entry name" value="Dabb"/>
    <property type="match status" value="1"/>
</dbReference>
<dbReference type="OrthoDB" id="9816070at2"/>
<feature type="domain" description="Stress-response A/B barrel" evidence="1">
    <location>
        <begin position="2"/>
        <end position="101"/>
    </location>
</feature>
<comment type="caution">
    <text evidence="2">The sequence shown here is derived from an EMBL/GenBank/DDBJ whole genome shotgun (WGS) entry which is preliminary data.</text>
</comment>
<evidence type="ECO:0000259" key="1">
    <source>
        <dbReference type="PROSITE" id="PS51502"/>
    </source>
</evidence>
<gene>
    <name evidence="2" type="ORF">B5P45_24960</name>
</gene>
<proteinExistence type="predicted"/>
<evidence type="ECO:0000313" key="2">
    <source>
        <dbReference type="EMBL" id="PIO42279.1"/>
    </source>
</evidence>
<protein>
    <submittedName>
        <fullName evidence="2">Stress responsive protein</fullName>
    </submittedName>
</protein>
<evidence type="ECO:0000313" key="3">
    <source>
        <dbReference type="Proteomes" id="UP000232163"/>
    </source>
</evidence>
<keyword evidence="3" id="KW-1185">Reference proteome</keyword>
<name>A0A2N9VS11_9HYPH</name>
<organism evidence="2 3">
    <name type="scientific">Phyllobacterium zundukense</name>
    <dbReference type="NCBI Taxonomy" id="1867719"/>
    <lineage>
        <taxon>Bacteria</taxon>
        <taxon>Pseudomonadati</taxon>
        <taxon>Pseudomonadota</taxon>
        <taxon>Alphaproteobacteria</taxon>
        <taxon>Hyphomicrobiales</taxon>
        <taxon>Phyllobacteriaceae</taxon>
        <taxon>Phyllobacterium</taxon>
    </lineage>
</organism>
<dbReference type="InterPro" id="IPR013097">
    <property type="entry name" value="Dabb"/>
</dbReference>
<dbReference type="AlphaFoldDB" id="A0A2N9VS11"/>
<dbReference type="PROSITE" id="PS51502">
    <property type="entry name" value="S_R_A_B_BARREL"/>
    <property type="match status" value="1"/>
</dbReference>
<dbReference type="SMART" id="SM00886">
    <property type="entry name" value="Dabb"/>
    <property type="match status" value="1"/>
</dbReference>
<dbReference type="RefSeq" id="WP_100000081.1">
    <property type="nucleotide sequence ID" value="NZ_CP017940.1"/>
</dbReference>
<sequence length="103" mass="11120">MIRHCVFLRFRDDVPATDRHSIYSDLEVLCAKLPGALTIHSGLNVSPETGMDKGFSEGFVLDFADAAARDAYLVHPEHQAIAGRIVASTAGGTDGVFVFDLEV</sequence>
<dbReference type="SUPFAM" id="SSF54909">
    <property type="entry name" value="Dimeric alpha+beta barrel"/>
    <property type="match status" value="1"/>
</dbReference>
<dbReference type="Gene3D" id="3.30.70.100">
    <property type="match status" value="1"/>
</dbReference>
<accession>A0A2N9VS11</accession>
<dbReference type="InterPro" id="IPR011008">
    <property type="entry name" value="Dimeric_a/b-barrel"/>
</dbReference>
<reference evidence="3" key="1">
    <citation type="journal article" date="2017" name="Int J Environ Stud">
        <title>Does the Miocene-Pliocene relict legume Oxytropis triphylla form nitrogen-fixing nodules with a combination of bacterial strains?</title>
        <authorList>
            <person name="Safronova V."/>
            <person name="Belimov A."/>
            <person name="Sazanova A."/>
            <person name="Kuznetsova I."/>
            <person name="Popova J."/>
            <person name="Andronov E."/>
            <person name="Verkhozina A."/>
            <person name="Tikhonovich I."/>
        </authorList>
    </citation>
    <scope>NUCLEOTIDE SEQUENCE [LARGE SCALE GENOMIC DNA]</scope>
    <source>
        <strain evidence="3">Tri-38</strain>
    </source>
</reference>